<accession>A0A7M7PE89</accession>
<dbReference type="OMA" id="MAIEIHE"/>
<keyword evidence="2" id="KW-1185">Reference proteome</keyword>
<organism evidence="1 2">
    <name type="scientific">Strongylocentrotus purpuratus</name>
    <name type="common">Purple sea urchin</name>
    <dbReference type="NCBI Taxonomy" id="7668"/>
    <lineage>
        <taxon>Eukaryota</taxon>
        <taxon>Metazoa</taxon>
        <taxon>Echinodermata</taxon>
        <taxon>Eleutherozoa</taxon>
        <taxon>Echinozoa</taxon>
        <taxon>Echinoidea</taxon>
        <taxon>Euechinoidea</taxon>
        <taxon>Echinacea</taxon>
        <taxon>Camarodonta</taxon>
        <taxon>Echinidea</taxon>
        <taxon>Strongylocentrotidae</taxon>
        <taxon>Strongylocentrotus</taxon>
    </lineage>
</organism>
<protein>
    <recommendedName>
        <fullName evidence="3">Reverse transcriptase/retrotransposon-derived protein RNase H-like domain-containing protein</fullName>
    </recommendedName>
</protein>
<dbReference type="GeneID" id="115927738"/>
<reference evidence="2" key="1">
    <citation type="submission" date="2015-02" db="EMBL/GenBank/DDBJ databases">
        <title>Genome sequencing for Strongylocentrotus purpuratus.</title>
        <authorList>
            <person name="Murali S."/>
            <person name="Liu Y."/>
            <person name="Vee V."/>
            <person name="English A."/>
            <person name="Wang M."/>
            <person name="Skinner E."/>
            <person name="Han Y."/>
            <person name="Muzny D.M."/>
            <person name="Worley K.C."/>
            <person name="Gibbs R.A."/>
        </authorList>
    </citation>
    <scope>NUCLEOTIDE SEQUENCE</scope>
</reference>
<evidence type="ECO:0000313" key="2">
    <source>
        <dbReference type="Proteomes" id="UP000007110"/>
    </source>
</evidence>
<name>A0A7M7PE89_STRPU</name>
<dbReference type="AlphaFoldDB" id="A0A7M7PE89"/>
<dbReference type="OrthoDB" id="6434233at2759"/>
<dbReference type="Pfam" id="PF05380">
    <property type="entry name" value="Peptidase_A17"/>
    <property type="match status" value="1"/>
</dbReference>
<sequence>MIQIAKVPNSKWDYDVFISFLKRRVEDNTESRGKPVLCIFSDASESAYGTCAYLRWRTDDNKYEVRFVAAKSKVAPLKTLTMPRLELQAAVVAARLYKAISEEIRLEIEKVVFFVDSMIVFHWIKSPARSFKAFVSSRVGEIQSLTDPSQWKHIPGTFAIFIMVSEP</sequence>
<dbReference type="Proteomes" id="UP000007110">
    <property type="component" value="Unassembled WGS sequence"/>
</dbReference>
<reference evidence="1" key="2">
    <citation type="submission" date="2021-01" db="UniProtKB">
        <authorList>
            <consortium name="EnsemblMetazoa"/>
        </authorList>
    </citation>
    <scope>IDENTIFICATION</scope>
</reference>
<dbReference type="InterPro" id="IPR008042">
    <property type="entry name" value="Retrotrans_Pao"/>
</dbReference>
<proteinExistence type="predicted"/>
<dbReference type="EnsemblMetazoa" id="XM_030993970">
    <property type="protein sequence ID" value="XP_030849830"/>
    <property type="gene ID" value="LOC115927738"/>
</dbReference>
<dbReference type="PANTHER" id="PTHR22955:SF69">
    <property type="entry name" value="REVERSE TRANSCRIPTASE_RETROTRANSPOSON-DERIVED PROTEIN RNASE H-LIKE DOMAIN-CONTAINING PROTEIN"/>
    <property type="match status" value="1"/>
</dbReference>
<evidence type="ECO:0008006" key="3">
    <source>
        <dbReference type="Google" id="ProtNLM"/>
    </source>
</evidence>
<evidence type="ECO:0000313" key="1">
    <source>
        <dbReference type="EnsemblMetazoa" id="XP_030849830"/>
    </source>
</evidence>
<dbReference type="RefSeq" id="XP_030849830.1">
    <property type="nucleotide sequence ID" value="XM_030993970.1"/>
</dbReference>
<dbReference type="KEGG" id="spu:115927738"/>
<dbReference type="PANTHER" id="PTHR22955">
    <property type="entry name" value="RETROTRANSPOSON"/>
    <property type="match status" value="1"/>
</dbReference>
<dbReference type="InParanoid" id="A0A7M7PE89"/>